<evidence type="ECO:0000256" key="8">
    <source>
        <dbReference type="ARBA" id="ARBA00023016"/>
    </source>
</evidence>
<comment type="function">
    <text evidence="10">ATP-dependent serine protease that mediates the selective degradation of mutant and abnormal proteins as well as certain short-lived regulatory proteins. Required for cellular homeostasis and for survival from DNA damage and developmental changes induced by stress. Degrades polypeptides processively to yield small peptide fragments that are 5 to 10 amino acids long. Binds to DNA in a double-stranded, site-specific manner.</text>
</comment>
<gene>
    <name evidence="18" type="primary">lon2</name>
    <name evidence="10" type="synonym">lon</name>
    <name evidence="18" type="ORF">NCTC11190_02192</name>
</gene>
<dbReference type="SUPFAM" id="SSF88697">
    <property type="entry name" value="PUA domain-like"/>
    <property type="match status" value="1"/>
</dbReference>
<dbReference type="SMART" id="SM00382">
    <property type="entry name" value="AAA"/>
    <property type="match status" value="1"/>
</dbReference>
<organism evidence="18 19">
    <name type="scientific">Rikenella microfusus</name>
    <dbReference type="NCBI Taxonomy" id="28139"/>
    <lineage>
        <taxon>Bacteria</taxon>
        <taxon>Pseudomonadati</taxon>
        <taxon>Bacteroidota</taxon>
        <taxon>Bacteroidia</taxon>
        <taxon>Bacteroidales</taxon>
        <taxon>Rikenellaceae</taxon>
        <taxon>Rikenella</taxon>
    </lineage>
</organism>
<dbReference type="Pfam" id="PF02190">
    <property type="entry name" value="LON_substr_bdg"/>
    <property type="match status" value="1"/>
</dbReference>
<dbReference type="OrthoDB" id="9803599at2"/>
<dbReference type="STRING" id="880526.GCA_000427365_01626"/>
<dbReference type="Proteomes" id="UP000255233">
    <property type="component" value="Unassembled WGS sequence"/>
</dbReference>
<comment type="catalytic activity">
    <reaction evidence="9 10 11 14">
        <text>Hydrolysis of proteins in presence of ATP.</text>
        <dbReference type="EC" id="3.4.21.53"/>
    </reaction>
</comment>
<evidence type="ECO:0000256" key="11">
    <source>
        <dbReference type="PIRNR" id="PIRNR001174"/>
    </source>
</evidence>
<keyword evidence="19" id="KW-1185">Reference proteome</keyword>
<dbReference type="AlphaFoldDB" id="A0A379MTH5"/>
<dbReference type="SMART" id="SM00464">
    <property type="entry name" value="LON"/>
    <property type="match status" value="1"/>
</dbReference>
<dbReference type="SUPFAM" id="SSF54211">
    <property type="entry name" value="Ribosomal protein S5 domain 2-like"/>
    <property type="match status" value="1"/>
</dbReference>
<dbReference type="CDD" id="cd19500">
    <property type="entry name" value="RecA-like_Lon"/>
    <property type="match status" value="1"/>
</dbReference>
<dbReference type="GO" id="GO:0004176">
    <property type="term" value="F:ATP-dependent peptidase activity"/>
    <property type="evidence" value="ECO:0007669"/>
    <property type="project" value="UniProtKB-UniRule"/>
</dbReference>
<dbReference type="FunFam" id="3.40.50.300:FF:000021">
    <property type="entry name" value="Lon protease homolog"/>
    <property type="match status" value="1"/>
</dbReference>
<keyword evidence="5 10" id="KW-0378">Hydrolase</keyword>
<comment type="induction">
    <text evidence="10">By heat shock.</text>
</comment>
<evidence type="ECO:0000313" key="19">
    <source>
        <dbReference type="Proteomes" id="UP000255233"/>
    </source>
</evidence>
<accession>A0A379MTH5</accession>
<dbReference type="GO" id="GO:0016887">
    <property type="term" value="F:ATP hydrolysis activity"/>
    <property type="evidence" value="ECO:0007669"/>
    <property type="project" value="UniProtKB-UniRule"/>
</dbReference>
<dbReference type="PANTHER" id="PTHR10046">
    <property type="entry name" value="ATP DEPENDENT LON PROTEASE FAMILY MEMBER"/>
    <property type="match status" value="1"/>
</dbReference>
<evidence type="ECO:0000256" key="15">
    <source>
        <dbReference type="RuleBase" id="RU000591"/>
    </source>
</evidence>
<dbReference type="InterPro" id="IPR008268">
    <property type="entry name" value="Peptidase_S16_AS"/>
</dbReference>
<dbReference type="EMBL" id="UGVL01000001">
    <property type="protein sequence ID" value="SUE34951.1"/>
    <property type="molecule type" value="Genomic_DNA"/>
</dbReference>
<evidence type="ECO:0000313" key="18">
    <source>
        <dbReference type="EMBL" id="SUE34951.1"/>
    </source>
</evidence>
<evidence type="ECO:0000256" key="9">
    <source>
        <dbReference type="ARBA" id="ARBA00050665"/>
    </source>
</evidence>
<dbReference type="InterPro" id="IPR027065">
    <property type="entry name" value="Lon_Prtase"/>
</dbReference>
<dbReference type="PROSITE" id="PS51786">
    <property type="entry name" value="LON_PROTEOLYTIC"/>
    <property type="match status" value="1"/>
</dbReference>
<evidence type="ECO:0000256" key="3">
    <source>
        <dbReference type="ARBA" id="ARBA00022670"/>
    </source>
</evidence>
<keyword evidence="6 10" id="KW-0720">Serine protease</keyword>
<dbReference type="Gene3D" id="3.40.50.300">
    <property type="entry name" value="P-loop containing nucleotide triphosphate hydrolases"/>
    <property type="match status" value="1"/>
</dbReference>
<evidence type="ECO:0000256" key="5">
    <source>
        <dbReference type="ARBA" id="ARBA00022801"/>
    </source>
</evidence>
<comment type="subunit">
    <text evidence="10 11">Homohexamer. Organized in a ring with a central cavity.</text>
</comment>
<dbReference type="GO" id="GO:0005737">
    <property type="term" value="C:cytoplasm"/>
    <property type="evidence" value="ECO:0007669"/>
    <property type="project" value="UniProtKB-SubCell"/>
</dbReference>
<dbReference type="Gene3D" id="2.30.130.40">
    <property type="entry name" value="LON domain-like"/>
    <property type="match status" value="1"/>
</dbReference>
<name>A0A379MTH5_9BACT</name>
<dbReference type="GO" id="GO:0004252">
    <property type="term" value="F:serine-type endopeptidase activity"/>
    <property type="evidence" value="ECO:0007669"/>
    <property type="project" value="UniProtKB-UniRule"/>
</dbReference>
<dbReference type="InterPro" id="IPR046336">
    <property type="entry name" value="Lon_prtase_N_sf"/>
</dbReference>
<dbReference type="PIRSF" id="PIRSF001174">
    <property type="entry name" value="Lon_proteas"/>
    <property type="match status" value="1"/>
</dbReference>
<dbReference type="PROSITE" id="PS01046">
    <property type="entry name" value="LON_SER"/>
    <property type="match status" value="1"/>
</dbReference>
<dbReference type="GO" id="GO:0034605">
    <property type="term" value="P:cellular response to heat"/>
    <property type="evidence" value="ECO:0007669"/>
    <property type="project" value="UniProtKB-UniRule"/>
</dbReference>
<dbReference type="PROSITE" id="PS51787">
    <property type="entry name" value="LON_N"/>
    <property type="match status" value="1"/>
</dbReference>
<dbReference type="EC" id="3.4.21.53" evidence="10 11"/>
<dbReference type="NCBIfam" id="TIGR00763">
    <property type="entry name" value="lon"/>
    <property type="match status" value="1"/>
</dbReference>
<dbReference type="InterPro" id="IPR003959">
    <property type="entry name" value="ATPase_AAA_core"/>
</dbReference>
<dbReference type="Gene3D" id="1.10.8.60">
    <property type="match status" value="1"/>
</dbReference>
<evidence type="ECO:0000259" key="16">
    <source>
        <dbReference type="PROSITE" id="PS51786"/>
    </source>
</evidence>
<dbReference type="InterPro" id="IPR014721">
    <property type="entry name" value="Ribsml_uS5_D2-typ_fold_subgr"/>
</dbReference>
<dbReference type="InterPro" id="IPR003111">
    <property type="entry name" value="Lon_prtase_N"/>
</dbReference>
<dbReference type="Pfam" id="PF05362">
    <property type="entry name" value="Lon_C"/>
    <property type="match status" value="1"/>
</dbReference>
<dbReference type="Gene3D" id="1.20.58.1480">
    <property type="match status" value="1"/>
</dbReference>
<feature type="active site" evidence="10 12">
    <location>
        <position position="759"/>
    </location>
</feature>
<dbReference type="Pfam" id="PF00004">
    <property type="entry name" value="AAA"/>
    <property type="match status" value="1"/>
</dbReference>
<evidence type="ECO:0000256" key="4">
    <source>
        <dbReference type="ARBA" id="ARBA00022741"/>
    </source>
</evidence>
<comment type="similarity">
    <text evidence="10 11 14 15">Belongs to the peptidase S16 family.</text>
</comment>
<dbReference type="InterPro" id="IPR027417">
    <property type="entry name" value="P-loop_NTPase"/>
</dbReference>
<evidence type="ECO:0000259" key="17">
    <source>
        <dbReference type="PROSITE" id="PS51787"/>
    </source>
</evidence>
<dbReference type="InterPro" id="IPR020568">
    <property type="entry name" value="Ribosomal_Su5_D2-typ_SF"/>
</dbReference>
<proteinExistence type="evidence at transcript level"/>
<dbReference type="GO" id="GO:0043565">
    <property type="term" value="F:sequence-specific DNA binding"/>
    <property type="evidence" value="ECO:0007669"/>
    <property type="project" value="UniProtKB-UniRule"/>
</dbReference>
<sequence length="809" mass="89755">MSDKKENKLFDRLSGISDMLDGKSQVIPIISPDDDDTPHGASLPDVLPILTLRSSVLFPGAITPITVGREKSMKLVRDVDQNGGMLGALLQKEAEVENPGPEDLYSVGTAARILKVLEMPNGNLTVILHGVEKFEIREFVSSDPFFKASVRPLKDLTPEKSNIELDALIESVKEIALKIIGLSSNIPQEATFAIKNIDSRRGIINFISSNIDLPDTDRQALLEAPGLIARARKLLEILVRELQLIELKNEIQSKVKEDIDQQQREYFLQQQMRTIQDELGGNPSERELDELREKAETKKWSKEVGELFHKELGKLDRMNPAVAEYSVQMNYLQLMLELPWDEVTKDNLDLKRAKKHLDKDHFGLDDVKERILEHLAVLKLKGDLKSPILCLYGPPGVGKTSLGKSVAASLKRKFGRISLGGMHDEAEIRGHRRTYIGAMPGRIIQTIRRAGSSNPVIILDEIDKVGQSNHGDPASALLEVLDPEQNSTFHDNYLDTEYDLSKVLFIATANNVGNISPALRDRMEMINVSGYLLEEKVEIVKRHLLPKQLEAHGVPADKLKLGKKSIEKIISEYTRESGVRTLDKLIAKIVRHRAKEIGMEEDYEAEITPAAVEKILGVPRYLNDMYEGNQHIGVVTGLAWTEVGGDILYIESSLNKGKGNLIITGNLGDVMKESASIALGWVKAHAEQLGIDQKKFEENDIHIHVPEGAIPKDGPSAGITMVTALASVFTGRKVQARYAMTGETTLRGKVLPVGGVKEKILAAKRAGITDIILSAENRKDIEDIKAEYVKGLTFHYVHTLDDVLKLALV</sequence>
<dbReference type="Gene3D" id="1.20.5.5270">
    <property type="match status" value="1"/>
</dbReference>
<evidence type="ECO:0000256" key="10">
    <source>
        <dbReference type="HAMAP-Rule" id="MF_01973"/>
    </source>
</evidence>
<evidence type="ECO:0000256" key="14">
    <source>
        <dbReference type="PROSITE-ProRule" id="PRU01122"/>
    </source>
</evidence>
<evidence type="ECO:0000256" key="12">
    <source>
        <dbReference type="PIRSR" id="PIRSR001174-1"/>
    </source>
</evidence>
<evidence type="ECO:0000256" key="7">
    <source>
        <dbReference type="ARBA" id="ARBA00022840"/>
    </source>
</evidence>
<feature type="active site" evidence="10 12">
    <location>
        <position position="716"/>
    </location>
</feature>
<comment type="subcellular location">
    <subcellularLocation>
        <location evidence="1 10 11">Cytoplasm</location>
    </subcellularLocation>
</comment>
<feature type="domain" description="Lon N-terminal" evidence="17">
    <location>
        <begin position="47"/>
        <end position="242"/>
    </location>
</feature>
<evidence type="ECO:0000256" key="13">
    <source>
        <dbReference type="PIRSR" id="PIRSR001174-2"/>
    </source>
</evidence>
<dbReference type="InterPro" id="IPR027543">
    <property type="entry name" value="Lon_bac"/>
</dbReference>
<dbReference type="GO" id="GO:0006515">
    <property type="term" value="P:protein quality control for misfolded or incompletely synthesized proteins"/>
    <property type="evidence" value="ECO:0007669"/>
    <property type="project" value="UniProtKB-UniRule"/>
</dbReference>
<protein>
    <recommendedName>
        <fullName evidence="10 11">Lon protease</fullName>
        <ecNumber evidence="10 11">3.4.21.53</ecNumber>
    </recommendedName>
    <alternativeName>
        <fullName evidence="10">ATP-dependent protease La</fullName>
    </alternativeName>
</protein>
<keyword evidence="8 10" id="KW-0346">Stress response</keyword>
<dbReference type="GO" id="GO:0005524">
    <property type="term" value="F:ATP binding"/>
    <property type="evidence" value="ECO:0007669"/>
    <property type="project" value="UniProtKB-UniRule"/>
</dbReference>
<dbReference type="Pfam" id="PF22667">
    <property type="entry name" value="Lon_lid"/>
    <property type="match status" value="1"/>
</dbReference>
<dbReference type="InterPro" id="IPR003593">
    <property type="entry name" value="AAA+_ATPase"/>
</dbReference>
<keyword evidence="3 10" id="KW-0645">Protease</keyword>
<feature type="domain" description="Lon proteolytic" evidence="16">
    <location>
        <begin position="629"/>
        <end position="809"/>
    </location>
</feature>
<evidence type="ECO:0000256" key="6">
    <source>
        <dbReference type="ARBA" id="ARBA00022825"/>
    </source>
</evidence>
<keyword evidence="7 10" id="KW-0067">ATP-binding</keyword>
<dbReference type="PRINTS" id="PR00830">
    <property type="entry name" value="ENDOLAPTASE"/>
</dbReference>
<dbReference type="HAMAP" id="MF_01973">
    <property type="entry name" value="lon_bact"/>
    <property type="match status" value="1"/>
</dbReference>
<dbReference type="RefSeq" id="WP_027291276.1">
    <property type="nucleotide sequence ID" value="NZ_CALVFX010000011.1"/>
</dbReference>
<feature type="binding site" evidence="10 13">
    <location>
        <begin position="393"/>
        <end position="400"/>
    </location>
    <ligand>
        <name>ATP</name>
        <dbReference type="ChEBI" id="CHEBI:30616"/>
    </ligand>
</feature>
<reference evidence="18 19" key="1">
    <citation type="submission" date="2018-06" db="EMBL/GenBank/DDBJ databases">
        <authorList>
            <consortium name="Pathogen Informatics"/>
            <person name="Doyle S."/>
        </authorList>
    </citation>
    <scope>NUCLEOTIDE SEQUENCE [LARGE SCALE GENOMIC DNA]</scope>
    <source>
        <strain evidence="18 19">NCTC11190</strain>
    </source>
</reference>
<evidence type="ECO:0000256" key="2">
    <source>
        <dbReference type="ARBA" id="ARBA00022490"/>
    </source>
</evidence>
<keyword evidence="4 10" id="KW-0547">Nucleotide-binding</keyword>
<dbReference type="SUPFAM" id="SSF52540">
    <property type="entry name" value="P-loop containing nucleoside triphosphate hydrolases"/>
    <property type="match status" value="1"/>
</dbReference>
<evidence type="ECO:0000256" key="1">
    <source>
        <dbReference type="ARBA" id="ARBA00004496"/>
    </source>
</evidence>
<dbReference type="InterPro" id="IPR008269">
    <property type="entry name" value="Lon_proteolytic"/>
</dbReference>
<dbReference type="InterPro" id="IPR015947">
    <property type="entry name" value="PUA-like_sf"/>
</dbReference>
<dbReference type="InterPro" id="IPR004815">
    <property type="entry name" value="Lon_bac/euk-typ"/>
</dbReference>
<dbReference type="Gene3D" id="3.30.230.10">
    <property type="match status" value="1"/>
</dbReference>
<keyword evidence="2 10" id="KW-0963">Cytoplasm</keyword>
<dbReference type="InterPro" id="IPR054594">
    <property type="entry name" value="Lon_lid"/>
</dbReference>